<name>A0A0L8IB64_OCTBM</name>
<sequence>MVMLTTDRKIILQENSLQLGSRLKQFINISIFEHVFLRTQFSHHKSTEYNSKSRVLLFFYPFYRINSLCSSKPFMFIINNE</sequence>
<reference evidence="1" key="1">
    <citation type="submission" date="2015-07" db="EMBL/GenBank/DDBJ databases">
        <title>MeaNS - Measles Nucleotide Surveillance Program.</title>
        <authorList>
            <person name="Tran T."/>
            <person name="Druce J."/>
        </authorList>
    </citation>
    <scope>NUCLEOTIDE SEQUENCE</scope>
    <source>
        <strain evidence="1">UCB-OBI-ISO-001</strain>
        <tissue evidence="1">Gonad</tissue>
    </source>
</reference>
<dbReference type="EMBL" id="KQ416087">
    <property type="protein sequence ID" value="KOF98736.1"/>
    <property type="molecule type" value="Genomic_DNA"/>
</dbReference>
<accession>A0A0L8IB64</accession>
<proteinExistence type="predicted"/>
<gene>
    <name evidence="1" type="ORF">OCBIM_22023298mg</name>
</gene>
<protein>
    <submittedName>
        <fullName evidence="1">Uncharacterized protein</fullName>
    </submittedName>
</protein>
<organism evidence="1">
    <name type="scientific">Octopus bimaculoides</name>
    <name type="common">California two-spotted octopus</name>
    <dbReference type="NCBI Taxonomy" id="37653"/>
    <lineage>
        <taxon>Eukaryota</taxon>
        <taxon>Metazoa</taxon>
        <taxon>Spiralia</taxon>
        <taxon>Lophotrochozoa</taxon>
        <taxon>Mollusca</taxon>
        <taxon>Cephalopoda</taxon>
        <taxon>Coleoidea</taxon>
        <taxon>Octopodiformes</taxon>
        <taxon>Octopoda</taxon>
        <taxon>Incirrata</taxon>
        <taxon>Octopodidae</taxon>
        <taxon>Octopus</taxon>
    </lineage>
</organism>
<evidence type="ECO:0000313" key="1">
    <source>
        <dbReference type="EMBL" id="KOF98736.1"/>
    </source>
</evidence>
<dbReference type="AlphaFoldDB" id="A0A0L8IB64"/>